<evidence type="ECO:0000313" key="1">
    <source>
        <dbReference type="EMBL" id="EKK03096.1"/>
    </source>
</evidence>
<comment type="caution">
    <text evidence="1">The sequence shown here is derived from an EMBL/GenBank/DDBJ whole genome shotgun (WGS) entry which is preliminary data.</text>
</comment>
<dbReference type="PATRIC" id="fig|993517.3.peg.1941"/>
<protein>
    <submittedName>
        <fullName evidence="1">Uncharacterized protein</fullName>
    </submittedName>
</protein>
<dbReference type="Proteomes" id="UP000007993">
    <property type="component" value="Unassembled WGS sequence"/>
</dbReference>
<accession>K5EB86</accession>
<proteinExistence type="predicted"/>
<dbReference type="EMBL" id="AMCW01000040">
    <property type="protein sequence ID" value="EKK03096.1"/>
    <property type="molecule type" value="Genomic_DNA"/>
</dbReference>
<dbReference type="AlphaFoldDB" id="K5EB86"/>
<gene>
    <name evidence="1" type="ORF">RBSH_01789</name>
</gene>
<reference evidence="1 2" key="1">
    <citation type="journal article" date="2013" name="Mar. Genomics">
        <title>Expression of sulfatases in Rhodopirellula baltica and the diversity of sulfatases in the genus Rhodopirellula.</title>
        <authorList>
            <person name="Wegner C.E."/>
            <person name="Richter-Heitmann T."/>
            <person name="Klindworth A."/>
            <person name="Klockow C."/>
            <person name="Richter M."/>
            <person name="Achstetter T."/>
            <person name="Glockner F.O."/>
            <person name="Harder J."/>
        </authorList>
    </citation>
    <scope>NUCLEOTIDE SEQUENCE [LARGE SCALE GENOMIC DNA]</scope>
    <source>
        <strain evidence="1 2">SH28</strain>
    </source>
</reference>
<evidence type="ECO:0000313" key="2">
    <source>
        <dbReference type="Proteomes" id="UP000007993"/>
    </source>
</evidence>
<organism evidence="1 2">
    <name type="scientific">Rhodopirellula baltica SH28</name>
    <dbReference type="NCBI Taxonomy" id="993517"/>
    <lineage>
        <taxon>Bacteria</taxon>
        <taxon>Pseudomonadati</taxon>
        <taxon>Planctomycetota</taxon>
        <taxon>Planctomycetia</taxon>
        <taxon>Pirellulales</taxon>
        <taxon>Pirellulaceae</taxon>
        <taxon>Rhodopirellula</taxon>
    </lineage>
</organism>
<name>K5EB86_RHOBT</name>
<sequence>MSKPTVVRHGDPCEVARSILSRKVPETMKARQLFHRSKFGQLM</sequence>